<dbReference type="EMBL" id="BHXC01000006">
    <property type="protein sequence ID" value="GCB88610.1"/>
    <property type="molecule type" value="Genomic_DNA"/>
</dbReference>
<proteinExistence type="predicted"/>
<dbReference type="AlphaFoldDB" id="A0A059VNR6"/>
<dbReference type="Pfam" id="PF01526">
    <property type="entry name" value="DDE_Tnp_Tn3"/>
    <property type="match status" value="1"/>
</dbReference>
<gene>
    <name evidence="1" type="ORF">SALB_01281</name>
</gene>
<dbReference type="GO" id="GO:0006313">
    <property type="term" value="P:DNA transposition"/>
    <property type="evidence" value="ECO:0007669"/>
    <property type="project" value="InterPro"/>
</dbReference>
<organism evidence="1 2">
    <name type="scientific">Streptomyces noursei</name>
    <name type="common">Streptomyces albulus</name>
    <dbReference type="NCBI Taxonomy" id="1971"/>
    <lineage>
        <taxon>Bacteria</taxon>
        <taxon>Bacillati</taxon>
        <taxon>Actinomycetota</taxon>
        <taxon>Actinomycetes</taxon>
        <taxon>Kitasatosporales</taxon>
        <taxon>Streptomycetaceae</taxon>
        <taxon>Streptomyces</taxon>
    </lineage>
</organism>
<evidence type="ECO:0000313" key="2">
    <source>
        <dbReference type="Proteomes" id="UP000288351"/>
    </source>
</evidence>
<comment type="caution">
    <text evidence="1">The sequence shown here is derived from an EMBL/GenBank/DDBJ whole genome shotgun (WGS) entry which is preliminary data.</text>
</comment>
<evidence type="ECO:0000313" key="1">
    <source>
        <dbReference type="EMBL" id="GCB88610.1"/>
    </source>
</evidence>
<dbReference type="Proteomes" id="UP000288351">
    <property type="component" value="Unassembled WGS sequence"/>
</dbReference>
<dbReference type="GO" id="GO:0004803">
    <property type="term" value="F:transposase activity"/>
    <property type="evidence" value="ECO:0007669"/>
    <property type="project" value="InterPro"/>
</dbReference>
<protein>
    <submittedName>
        <fullName evidence="1">Uncharacterized protein</fullName>
    </submittedName>
</protein>
<accession>A0A059VNR6</accession>
<dbReference type="STRING" id="68570.DC74_478"/>
<reference evidence="1 2" key="1">
    <citation type="journal article" date="2019" name="Microbiol. Resour. Announc.">
        <title>Draft Genome Sequence of the Most Traditional epsilon-Poly-l-Lysine Producer, Streptomyces albulus NBRC14147.</title>
        <authorList>
            <person name="Yamanaka K."/>
            <person name="Hamano Y."/>
        </authorList>
    </citation>
    <scope>NUCLEOTIDE SEQUENCE [LARGE SCALE GENOMIC DNA]</scope>
    <source>
        <strain evidence="1 2">NBRC 14147</strain>
    </source>
</reference>
<name>A0A059VNR6_STRNR</name>
<dbReference type="eggNOG" id="COG4644">
    <property type="taxonomic scope" value="Bacteria"/>
</dbReference>
<dbReference type="InterPro" id="IPR002513">
    <property type="entry name" value="Tn3_Tnp_DDE_dom"/>
</dbReference>
<sequence>MLALHLHLHLHVHQSALVHVNTLLMQEVLAEPKWTDRLTDADRRALSPLFRTHVNPAGTSSRTSPYLAAHRRFLERSQVRTASMC</sequence>
<dbReference type="RefSeq" id="WP_016571889.1">
    <property type="nucleotide sequence ID" value="NZ_BHXC01000006.1"/>
</dbReference>